<evidence type="ECO:0000256" key="8">
    <source>
        <dbReference type="ARBA" id="ARBA00022840"/>
    </source>
</evidence>
<comment type="subcellular location">
    <subcellularLocation>
        <location evidence="1">Cytoplasm</location>
    </subcellularLocation>
</comment>
<keyword evidence="8" id="KW-0067">ATP-binding</keyword>
<comment type="caution">
    <text evidence="14">The sequence shown here is derived from an EMBL/GenBank/DDBJ whole genome shotgun (WGS) entry which is preliminary data.</text>
</comment>
<dbReference type="PROSITE" id="PS50862">
    <property type="entry name" value="AA_TRNA_LIGASE_II"/>
    <property type="match status" value="1"/>
</dbReference>
<dbReference type="SUPFAM" id="SSF52954">
    <property type="entry name" value="Class II aaRS ABD-related"/>
    <property type="match status" value="1"/>
</dbReference>
<reference evidence="14 15" key="1">
    <citation type="journal article" date="2016" name="Nat. Commun.">
        <title>Thousands of microbial genomes shed light on interconnected biogeochemical processes in an aquifer system.</title>
        <authorList>
            <person name="Anantharaman K."/>
            <person name="Brown C.T."/>
            <person name="Hug L.A."/>
            <person name="Sharon I."/>
            <person name="Castelle C.J."/>
            <person name="Probst A.J."/>
            <person name="Thomas B.C."/>
            <person name="Singh A."/>
            <person name="Wilkins M.J."/>
            <person name="Karaoz U."/>
            <person name="Brodie E.L."/>
            <person name="Williams K.H."/>
            <person name="Hubbard S.S."/>
            <person name="Banfield J.F."/>
        </authorList>
    </citation>
    <scope>NUCLEOTIDE SEQUENCE [LARGE SCALE GENOMIC DNA]</scope>
</reference>
<dbReference type="EMBL" id="MHIM01000034">
    <property type="protein sequence ID" value="OGY51584.1"/>
    <property type="molecule type" value="Genomic_DNA"/>
</dbReference>
<evidence type="ECO:0000256" key="5">
    <source>
        <dbReference type="ARBA" id="ARBA00022490"/>
    </source>
</evidence>
<name>A0A1G1YH58_9BACT</name>
<protein>
    <recommendedName>
        <fullName evidence="4 12">Proline--tRNA ligase</fullName>
        <ecNumber evidence="3 12">6.1.1.15</ecNumber>
    </recommendedName>
</protein>
<evidence type="ECO:0000256" key="3">
    <source>
        <dbReference type="ARBA" id="ARBA00012831"/>
    </source>
</evidence>
<dbReference type="Proteomes" id="UP000177376">
    <property type="component" value="Unassembled WGS sequence"/>
</dbReference>
<gene>
    <name evidence="14" type="ORF">A3A02_02130</name>
</gene>
<proteinExistence type="predicted"/>
<sequence length="408" mass="45845">MRQSKLFTKTQKNPPQDALSASHKYLTQGGFIDMLMAGVYTYLPLGYRVLNKIADIIRAEMNSAGGQEMLMPTLQPKNIWEETGRWETLKEVMYQFQDRSGKETGLGATHEEVIYDLIRRNVSSYKDLPLSLYQIQNKFRNELRAKGGLMRGREFMMKDLYSFHLSQEDLDGYYNQMIEAYKKVYQRCGLEVKVVEASGGIFTKKYSHEFQVIAEAGEDNIIYCPKCDFGQNSEIAKLKAGDACPQDGESLKAGKSIEVGNIFQFGDKYAKDMNGYATTKDGQKQPILMASYGIGISRLAAALVEVHHDEKGIIWPKSVAPFAAHLISLNKNETADEVYEILIKKGADVLYDDRDISAGEKFADADLIGLPYRLVVSSKSGDKIEVKKRSSDKSELVGLNEVLKLLSE</sequence>
<evidence type="ECO:0000256" key="4">
    <source>
        <dbReference type="ARBA" id="ARBA00019110"/>
    </source>
</evidence>
<dbReference type="Gene3D" id="3.40.50.800">
    <property type="entry name" value="Anticodon-binding domain"/>
    <property type="match status" value="1"/>
</dbReference>
<evidence type="ECO:0000256" key="2">
    <source>
        <dbReference type="ARBA" id="ARBA00011738"/>
    </source>
</evidence>
<evidence type="ECO:0000256" key="7">
    <source>
        <dbReference type="ARBA" id="ARBA00022741"/>
    </source>
</evidence>
<keyword evidence="9" id="KW-0648">Protein biosynthesis</keyword>
<dbReference type="Pfam" id="PF00587">
    <property type="entry name" value="tRNA-synt_2b"/>
    <property type="match status" value="1"/>
</dbReference>
<dbReference type="InterPro" id="IPR050062">
    <property type="entry name" value="Pro-tRNA_synthetase"/>
</dbReference>
<evidence type="ECO:0000256" key="9">
    <source>
        <dbReference type="ARBA" id="ARBA00022917"/>
    </source>
</evidence>
<dbReference type="GO" id="GO:0006433">
    <property type="term" value="P:prolyl-tRNA aminoacylation"/>
    <property type="evidence" value="ECO:0007669"/>
    <property type="project" value="UniProtKB-UniRule"/>
</dbReference>
<dbReference type="InterPro" id="IPR036621">
    <property type="entry name" value="Anticodon-bd_dom_sf"/>
</dbReference>
<evidence type="ECO:0000313" key="14">
    <source>
        <dbReference type="EMBL" id="OGY51584.1"/>
    </source>
</evidence>
<keyword evidence="6 14" id="KW-0436">Ligase</keyword>
<dbReference type="InterPro" id="IPR002314">
    <property type="entry name" value="aa-tRNA-synt_IIb"/>
</dbReference>
<dbReference type="CDD" id="cd00779">
    <property type="entry name" value="ProRS_core_prok"/>
    <property type="match status" value="1"/>
</dbReference>
<keyword evidence="7" id="KW-0547">Nucleotide-binding</keyword>
<evidence type="ECO:0000256" key="11">
    <source>
        <dbReference type="ARBA" id="ARBA00047671"/>
    </source>
</evidence>
<dbReference type="PRINTS" id="PR01046">
    <property type="entry name" value="TRNASYNTHPRO"/>
</dbReference>
<evidence type="ECO:0000256" key="10">
    <source>
        <dbReference type="ARBA" id="ARBA00023146"/>
    </source>
</evidence>
<evidence type="ECO:0000259" key="13">
    <source>
        <dbReference type="PROSITE" id="PS50862"/>
    </source>
</evidence>
<dbReference type="Gene3D" id="3.30.930.10">
    <property type="entry name" value="Bira Bifunctional Protein, Domain 2"/>
    <property type="match status" value="1"/>
</dbReference>
<dbReference type="PANTHER" id="PTHR42753">
    <property type="entry name" value="MITOCHONDRIAL RIBOSOME PROTEIN L39/PROLYL-TRNA LIGASE FAMILY MEMBER"/>
    <property type="match status" value="1"/>
</dbReference>
<accession>A0A1G1YH58</accession>
<dbReference type="InterPro" id="IPR006195">
    <property type="entry name" value="aa-tRNA-synth_II"/>
</dbReference>
<evidence type="ECO:0000256" key="6">
    <source>
        <dbReference type="ARBA" id="ARBA00022598"/>
    </source>
</evidence>
<dbReference type="InterPro" id="IPR004500">
    <property type="entry name" value="Pro-tRNA-synth_IIa_bac-type"/>
</dbReference>
<evidence type="ECO:0000256" key="12">
    <source>
        <dbReference type="NCBIfam" id="TIGR00409"/>
    </source>
</evidence>
<dbReference type="NCBIfam" id="TIGR00409">
    <property type="entry name" value="proS_fam_II"/>
    <property type="match status" value="1"/>
</dbReference>
<comment type="catalytic activity">
    <reaction evidence="11">
        <text>tRNA(Pro) + L-proline + ATP = L-prolyl-tRNA(Pro) + AMP + diphosphate</text>
        <dbReference type="Rhea" id="RHEA:14305"/>
        <dbReference type="Rhea" id="RHEA-COMP:9700"/>
        <dbReference type="Rhea" id="RHEA-COMP:9702"/>
        <dbReference type="ChEBI" id="CHEBI:30616"/>
        <dbReference type="ChEBI" id="CHEBI:33019"/>
        <dbReference type="ChEBI" id="CHEBI:60039"/>
        <dbReference type="ChEBI" id="CHEBI:78442"/>
        <dbReference type="ChEBI" id="CHEBI:78532"/>
        <dbReference type="ChEBI" id="CHEBI:456215"/>
        <dbReference type="EC" id="6.1.1.15"/>
    </reaction>
</comment>
<dbReference type="GO" id="GO:0004827">
    <property type="term" value="F:proline-tRNA ligase activity"/>
    <property type="evidence" value="ECO:0007669"/>
    <property type="project" value="UniProtKB-UniRule"/>
</dbReference>
<keyword evidence="5" id="KW-0963">Cytoplasm</keyword>
<dbReference type="GO" id="GO:0005524">
    <property type="term" value="F:ATP binding"/>
    <property type="evidence" value="ECO:0007669"/>
    <property type="project" value="UniProtKB-KW"/>
</dbReference>
<dbReference type="InterPro" id="IPR033730">
    <property type="entry name" value="ProRS_core_prok"/>
</dbReference>
<dbReference type="PANTHER" id="PTHR42753:SF2">
    <property type="entry name" value="PROLINE--TRNA LIGASE"/>
    <property type="match status" value="1"/>
</dbReference>
<dbReference type="InterPro" id="IPR044140">
    <property type="entry name" value="ProRS_anticodon_short"/>
</dbReference>
<organism evidence="14 15">
    <name type="scientific">Candidatus Buchananbacteria bacterium RIFCSPLOWO2_01_FULL_39_33</name>
    <dbReference type="NCBI Taxonomy" id="1797543"/>
    <lineage>
        <taxon>Bacteria</taxon>
        <taxon>Candidatus Buchananiibacteriota</taxon>
    </lineage>
</organism>
<dbReference type="AlphaFoldDB" id="A0A1G1YH58"/>
<dbReference type="SUPFAM" id="SSF55681">
    <property type="entry name" value="Class II aaRS and biotin synthetases"/>
    <property type="match status" value="1"/>
</dbReference>
<feature type="domain" description="Aminoacyl-transfer RNA synthetases class-II family profile" evidence="13">
    <location>
        <begin position="38"/>
        <end position="316"/>
    </location>
</feature>
<keyword evidence="10" id="KW-0030">Aminoacyl-tRNA synthetase</keyword>
<evidence type="ECO:0000256" key="1">
    <source>
        <dbReference type="ARBA" id="ARBA00004496"/>
    </source>
</evidence>
<dbReference type="InterPro" id="IPR002316">
    <property type="entry name" value="Pro-tRNA-ligase_IIa"/>
</dbReference>
<dbReference type="InterPro" id="IPR004154">
    <property type="entry name" value="Anticodon-bd"/>
</dbReference>
<dbReference type="Pfam" id="PF03129">
    <property type="entry name" value="HGTP_anticodon"/>
    <property type="match status" value="1"/>
</dbReference>
<comment type="subunit">
    <text evidence="2">Homodimer.</text>
</comment>
<dbReference type="CDD" id="cd00861">
    <property type="entry name" value="ProRS_anticodon_short"/>
    <property type="match status" value="1"/>
</dbReference>
<dbReference type="InterPro" id="IPR045864">
    <property type="entry name" value="aa-tRNA-synth_II/BPL/LPL"/>
</dbReference>
<evidence type="ECO:0000313" key="15">
    <source>
        <dbReference type="Proteomes" id="UP000177376"/>
    </source>
</evidence>
<dbReference type="EC" id="6.1.1.15" evidence="3 12"/>
<dbReference type="GO" id="GO:0005829">
    <property type="term" value="C:cytosol"/>
    <property type="evidence" value="ECO:0007669"/>
    <property type="project" value="TreeGrafter"/>
</dbReference>